<dbReference type="PROSITE" id="PS51154">
    <property type="entry name" value="MACRO"/>
    <property type="match status" value="1"/>
</dbReference>
<gene>
    <name evidence="8" type="ORF">ASPVEDRAFT_36572</name>
</gene>
<evidence type="ECO:0000313" key="9">
    <source>
        <dbReference type="Proteomes" id="UP000184073"/>
    </source>
</evidence>
<dbReference type="AlphaFoldDB" id="A0A1L9P6V3"/>
<dbReference type="STRING" id="1036611.A0A1L9P6V3"/>
<dbReference type="GO" id="GO:0140291">
    <property type="term" value="P:peptidyl-glutamate ADP-deribosylation"/>
    <property type="evidence" value="ECO:0007669"/>
    <property type="project" value="TreeGrafter"/>
</dbReference>
<feature type="domain" description="Macro" evidence="7">
    <location>
        <begin position="1"/>
        <end position="200"/>
    </location>
</feature>
<proteinExistence type="inferred from homology"/>
<dbReference type="RefSeq" id="XP_040662936.1">
    <property type="nucleotide sequence ID" value="XM_040811235.1"/>
</dbReference>
<accession>A0A1L9P6V3</accession>
<name>A0A1L9P6V3_ASPVE</name>
<evidence type="ECO:0000256" key="5">
    <source>
        <dbReference type="ARBA" id="ARBA00022912"/>
    </source>
</evidence>
<dbReference type="InterPro" id="IPR002589">
    <property type="entry name" value="Macro_dom"/>
</dbReference>
<dbReference type="Gene3D" id="3.40.220.10">
    <property type="entry name" value="Leucine Aminopeptidase, subunit E, domain 1"/>
    <property type="match status" value="1"/>
</dbReference>
<organism evidence="8 9">
    <name type="scientific">Aspergillus versicolor CBS 583.65</name>
    <dbReference type="NCBI Taxonomy" id="1036611"/>
    <lineage>
        <taxon>Eukaryota</taxon>
        <taxon>Fungi</taxon>
        <taxon>Dikarya</taxon>
        <taxon>Ascomycota</taxon>
        <taxon>Pezizomycotina</taxon>
        <taxon>Eurotiomycetes</taxon>
        <taxon>Eurotiomycetidae</taxon>
        <taxon>Eurotiales</taxon>
        <taxon>Aspergillaceae</taxon>
        <taxon>Aspergillus</taxon>
        <taxon>Aspergillus subgen. Nidulantes</taxon>
    </lineage>
</organism>
<keyword evidence="5" id="KW-0378">Hydrolase</keyword>
<comment type="function">
    <text evidence="1">Highly specific phosphatase involved in the metabolism of ADP-ribose 1''-phosphate (Appr1p) which is produced as a consequence of tRNA splicing.</text>
</comment>
<dbReference type="InterPro" id="IPR050892">
    <property type="entry name" value="ADP-ribose_metab_enzymes"/>
</dbReference>
<dbReference type="GO" id="GO:0004721">
    <property type="term" value="F:phosphoprotein phosphatase activity"/>
    <property type="evidence" value="ECO:0007669"/>
    <property type="project" value="UniProtKB-KW"/>
</dbReference>
<dbReference type="EC" id="3.1.3.84" evidence="3"/>
<dbReference type="OrthoDB" id="2155246at2759"/>
<dbReference type="PANTHER" id="PTHR12521">
    <property type="entry name" value="PROTEIN C6ORF130"/>
    <property type="match status" value="1"/>
</dbReference>
<keyword evidence="9" id="KW-1185">Reference proteome</keyword>
<dbReference type="PANTHER" id="PTHR12521:SF0">
    <property type="entry name" value="ADP-RIBOSE GLYCOHYDROLASE OARD1"/>
    <property type="match status" value="1"/>
</dbReference>
<dbReference type="EMBL" id="KV878125">
    <property type="protein sequence ID" value="OJI97173.1"/>
    <property type="molecule type" value="Genomic_DNA"/>
</dbReference>
<reference evidence="9" key="1">
    <citation type="journal article" date="2017" name="Genome Biol.">
        <title>Comparative genomics reveals high biological diversity and specific adaptations in the industrially and medically important fungal genus Aspergillus.</title>
        <authorList>
            <person name="de Vries R.P."/>
            <person name="Riley R."/>
            <person name="Wiebenga A."/>
            <person name="Aguilar-Osorio G."/>
            <person name="Amillis S."/>
            <person name="Uchima C.A."/>
            <person name="Anderluh G."/>
            <person name="Asadollahi M."/>
            <person name="Askin M."/>
            <person name="Barry K."/>
            <person name="Battaglia E."/>
            <person name="Bayram O."/>
            <person name="Benocci T."/>
            <person name="Braus-Stromeyer S.A."/>
            <person name="Caldana C."/>
            <person name="Canovas D."/>
            <person name="Cerqueira G.C."/>
            <person name="Chen F."/>
            <person name="Chen W."/>
            <person name="Choi C."/>
            <person name="Clum A."/>
            <person name="Dos Santos R.A."/>
            <person name="Damasio A.R."/>
            <person name="Diallinas G."/>
            <person name="Emri T."/>
            <person name="Fekete E."/>
            <person name="Flipphi M."/>
            <person name="Freyberg S."/>
            <person name="Gallo A."/>
            <person name="Gournas C."/>
            <person name="Habgood R."/>
            <person name="Hainaut M."/>
            <person name="Harispe M.L."/>
            <person name="Henrissat B."/>
            <person name="Hilden K.S."/>
            <person name="Hope R."/>
            <person name="Hossain A."/>
            <person name="Karabika E."/>
            <person name="Karaffa L."/>
            <person name="Karanyi Z."/>
            <person name="Krasevec N."/>
            <person name="Kuo A."/>
            <person name="Kusch H."/>
            <person name="LaButti K."/>
            <person name="Lagendijk E.L."/>
            <person name="Lapidus A."/>
            <person name="Levasseur A."/>
            <person name="Lindquist E."/>
            <person name="Lipzen A."/>
            <person name="Logrieco A.F."/>
            <person name="MacCabe A."/>
            <person name="Maekelae M.R."/>
            <person name="Malavazi I."/>
            <person name="Melin P."/>
            <person name="Meyer V."/>
            <person name="Mielnichuk N."/>
            <person name="Miskei M."/>
            <person name="Molnar A.P."/>
            <person name="Mule G."/>
            <person name="Ngan C.Y."/>
            <person name="Orejas M."/>
            <person name="Orosz E."/>
            <person name="Ouedraogo J.P."/>
            <person name="Overkamp K.M."/>
            <person name="Park H.-S."/>
            <person name="Perrone G."/>
            <person name="Piumi F."/>
            <person name="Punt P.J."/>
            <person name="Ram A.F."/>
            <person name="Ramon A."/>
            <person name="Rauscher S."/>
            <person name="Record E."/>
            <person name="Riano-Pachon D.M."/>
            <person name="Robert V."/>
            <person name="Roehrig J."/>
            <person name="Ruller R."/>
            <person name="Salamov A."/>
            <person name="Salih N.S."/>
            <person name="Samson R.A."/>
            <person name="Sandor E."/>
            <person name="Sanguinetti M."/>
            <person name="Schuetze T."/>
            <person name="Sepcic K."/>
            <person name="Shelest E."/>
            <person name="Sherlock G."/>
            <person name="Sophianopoulou V."/>
            <person name="Squina F.M."/>
            <person name="Sun H."/>
            <person name="Susca A."/>
            <person name="Todd R.B."/>
            <person name="Tsang A."/>
            <person name="Unkles S.E."/>
            <person name="van de Wiele N."/>
            <person name="van Rossen-Uffink D."/>
            <person name="Oliveira J.V."/>
            <person name="Vesth T.C."/>
            <person name="Visser J."/>
            <person name="Yu J.-H."/>
            <person name="Zhou M."/>
            <person name="Andersen M.R."/>
            <person name="Archer D.B."/>
            <person name="Baker S.E."/>
            <person name="Benoit I."/>
            <person name="Brakhage A.A."/>
            <person name="Braus G.H."/>
            <person name="Fischer R."/>
            <person name="Frisvad J.C."/>
            <person name="Goldman G.H."/>
            <person name="Houbraken J."/>
            <person name="Oakley B."/>
            <person name="Pocsi I."/>
            <person name="Scazzocchio C."/>
            <person name="Seiboth B."/>
            <person name="vanKuyk P.A."/>
            <person name="Wortman J."/>
            <person name="Dyer P.S."/>
            <person name="Grigoriev I.V."/>
        </authorList>
    </citation>
    <scope>NUCLEOTIDE SEQUENCE [LARGE SCALE GENOMIC DNA]</scope>
    <source>
        <strain evidence="9">CBS 583.65</strain>
    </source>
</reference>
<evidence type="ECO:0000256" key="4">
    <source>
        <dbReference type="ARBA" id="ARBA00019744"/>
    </source>
</evidence>
<evidence type="ECO:0000256" key="1">
    <source>
        <dbReference type="ARBA" id="ARBA00002432"/>
    </source>
</evidence>
<dbReference type="CDD" id="cd02901">
    <property type="entry name" value="Macro_Poa1p-like"/>
    <property type="match status" value="1"/>
</dbReference>
<protein>
    <recommendedName>
        <fullName evidence="4">ADP-ribose 1''-phosphate phosphatase</fullName>
        <ecNumber evidence="3">3.1.3.84</ecNumber>
    </recommendedName>
</protein>
<dbReference type="VEuPathDB" id="FungiDB:ASPVEDRAFT_36572"/>
<dbReference type="SUPFAM" id="SSF52949">
    <property type="entry name" value="Macro domain-like"/>
    <property type="match status" value="1"/>
</dbReference>
<dbReference type="Proteomes" id="UP000184073">
    <property type="component" value="Unassembled WGS sequence"/>
</dbReference>
<dbReference type="GeneID" id="63726746"/>
<keyword evidence="5" id="KW-0904">Protein phosphatase</keyword>
<evidence type="ECO:0000256" key="6">
    <source>
        <dbReference type="ARBA" id="ARBA00034427"/>
    </source>
</evidence>
<comment type="catalytic activity">
    <reaction evidence="6">
        <text>ADP-alpha-D-ribose 1''-phosphate + H2O = ADP-D-ribose + phosphate</text>
        <dbReference type="Rhea" id="RHEA:25029"/>
        <dbReference type="ChEBI" id="CHEBI:15377"/>
        <dbReference type="ChEBI" id="CHEBI:43474"/>
        <dbReference type="ChEBI" id="CHEBI:57967"/>
        <dbReference type="ChEBI" id="CHEBI:58753"/>
        <dbReference type="EC" id="3.1.3.84"/>
    </reaction>
</comment>
<dbReference type="InterPro" id="IPR043472">
    <property type="entry name" value="Macro_dom-like"/>
</dbReference>
<evidence type="ECO:0000256" key="2">
    <source>
        <dbReference type="ARBA" id="ARBA00006575"/>
    </source>
</evidence>
<evidence type="ECO:0000256" key="3">
    <source>
        <dbReference type="ARBA" id="ARBA00012983"/>
    </source>
</evidence>
<evidence type="ECO:0000313" key="8">
    <source>
        <dbReference type="EMBL" id="OJI97173.1"/>
    </source>
</evidence>
<dbReference type="Pfam" id="PF01661">
    <property type="entry name" value="Macro"/>
    <property type="match status" value="1"/>
</dbReference>
<comment type="similarity">
    <text evidence="2">Belongs to the POA1 family.</text>
</comment>
<sequence length="200" mass="22416">MEMNTANSNIVELEGDLFDAPDGAALIHACNCLGSWGGGIALAFRKKYPAAFEVYQSHCHTYRDNPKYLDTTKAAISLGPITRSVRLPEGSALIIPPQRKDYERRQGKKHWIICLFTSRAYGRNVSSPDVILQNTELALADLKEQLNLLRSKEFGPEEVGILELRSCRFNSGLFGVEWKHTRELLHKLGHEVTVVRPPGE</sequence>
<evidence type="ECO:0000259" key="7">
    <source>
        <dbReference type="PROSITE" id="PS51154"/>
    </source>
</evidence>